<feature type="domain" description="N-acetyltransferase" evidence="3">
    <location>
        <begin position="5"/>
        <end position="162"/>
    </location>
</feature>
<dbReference type="SUPFAM" id="SSF55729">
    <property type="entry name" value="Acyl-CoA N-acyltransferases (Nat)"/>
    <property type="match status" value="2"/>
</dbReference>
<proteinExistence type="predicted"/>
<comment type="caution">
    <text evidence="4">The sequence shown here is derived from an EMBL/GenBank/DDBJ whole genome shotgun (WGS) entry which is preliminary data.</text>
</comment>
<evidence type="ECO:0000256" key="1">
    <source>
        <dbReference type="ARBA" id="ARBA00022679"/>
    </source>
</evidence>
<dbReference type="InterPro" id="IPR050832">
    <property type="entry name" value="Bact_Acetyltransf"/>
</dbReference>
<dbReference type="Proteomes" id="UP000824262">
    <property type="component" value="Unassembled WGS sequence"/>
</dbReference>
<feature type="domain" description="N-acetyltransferase" evidence="3">
    <location>
        <begin position="167"/>
        <end position="308"/>
    </location>
</feature>
<dbReference type="InterPro" id="IPR000182">
    <property type="entry name" value="GNAT_dom"/>
</dbReference>
<dbReference type="PROSITE" id="PS51186">
    <property type="entry name" value="GNAT"/>
    <property type="match status" value="2"/>
</dbReference>
<keyword evidence="1" id="KW-0808">Transferase</keyword>
<organism evidence="4 5">
    <name type="scientific">Candidatus Scatomorpha intestinavium</name>
    <dbReference type="NCBI Taxonomy" id="2840922"/>
    <lineage>
        <taxon>Bacteria</taxon>
        <taxon>Bacillati</taxon>
        <taxon>Bacillota</taxon>
        <taxon>Clostridia</taxon>
        <taxon>Eubacteriales</taxon>
        <taxon>Candidatus Scatomorpha</taxon>
    </lineage>
</organism>
<evidence type="ECO:0000313" key="4">
    <source>
        <dbReference type="EMBL" id="HIQ77872.1"/>
    </source>
</evidence>
<keyword evidence="2" id="KW-0012">Acyltransferase</keyword>
<reference evidence="4" key="2">
    <citation type="journal article" date="2021" name="PeerJ">
        <title>Extensive microbial diversity within the chicken gut microbiome revealed by metagenomics and culture.</title>
        <authorList>
            <person name="Gilroy R."/>
            <person name="Ravi A."/>
            <person name="Getino M."/>
            <person name="Pursley I."/>
            <person name="Horton D.L."/>
            <person name="Alikhan N.F."/>
            <person name="Baker D."/>
            <person name="Gharbi K."/>
            <person name="Hall N."/>
            <person name="Watson M."/>
            <person name="Adriaenssens E.M."/>
            <person name="Foster-Nyarko E."/>
            <person name="Jarju S."/>
            <person name="Secka A."/>
            <person name="Antonio M."/>
            <person name="Oren A."/>
            <person name="Chaudhuri R.R."/>
            <person name="La Ragione R."/>
            <person name="Hildebrand F."/>
            <person name="Pallen M.J."/>
        </authorList>
    </citation>
    <scope>NUCLEOTIDE SEQUENCE</scope>
    <source>
        <strain evidence="4">ChiBcolR7-354</strain>
    </source>
</reference>
<dbReference type="GO" id="GO:0016747">
    <property type="term" value="F:acyltransferase activity, transferring groups other than amino-acyl groups"/>
    <property type="evidence" value="ECO:0007669"/>
    <property type="project" value="InterPro"/>
</dbReference>
<evidence type="ECO:0000313" key="5">
    <source>
        <dbReference type="Proteomes" id="UP000824262"/>
    </source>
</evidence>
<name>A0A9D1CRK2_9FIRM</name>
<dbReference type="InterPro" id="IPR016181">
    <property type="entry name" value="Acyl_CoA_acyltransferase"/>
</dbReference>
<dbReference type="EMBL" id="DVGA01000018">
    <property type="protein sequence ID" value="HIQ77872.1"/>
    <property type="molecule type" value="Genomic_DNA"/>
</dbReference>
<dbReference type="Pfam" id="PF00583">
    <property type="entry name" value="Acetyltransf_1"/>
    <property type="match status" value="2"/>
</dbReference>
<dbReference type="AlphaFoldDB" id="A0A9D1CRK2"/>
<reference evidence="4" key="1">
    <citation type="submission" date="2020-10" db="EMBL/GenBank/DDBJ databases">
        <authorList>
            <person name="Gilroy R."/>
        </authorList>
    </citation>
    <scope>NUCLEOTIDE SEQUENCE</scope>
    <source>
        <strain evidence="4">ChiBcolR7-354</strain>
    </source>
</reference>
<dbReference type="Gene3D" id="3.40.630.30">
    <property type="match status" value="2"/>
</dbReference>
<evidence type="ECO:0000256" key="2">
    <source>
        <dbReference type="ARBA" id="ARBA00023315"/>
    </source>
</evidence>
<accession>A0A9D1CRK2</accession>
<gene>
    <name evidence="4" type="ORF">IAB77_01275</name>
</gene>
<dbReference type="CDD" id="cd04301">
    <property type="entry name" value="NAT_SF"/>
    <property type="match status" value="2"/>
</dbReference>
<sequence>MENRITVREALPGRDTGRFRTRLLGYRREDIFTLPGDAASLGREEEYFSHMLSLRHREDGRSRFLFFERDGEEIGLALAVIYAAEEGKCFLTDFCVFPEHRGGGTGRGCALAFLDFARRNGAGYFELNYGGDARRLRFWRRLGFVENGVDEWGEPLLLLPPEDEAPIAVEELRAEDFWQLLRLENGFRAAVGEESLGSEGQQRLLQAVKEGRIAFFLAKRGSRAVGMCSVVLSFSTFACAQVGVFDDFFVEPAFRGRGAARALSRAAQDWCAARGVSSLTACCAPCDEGMYIRLGFGTRLGTNYAKLL</sequence>
<dbReference type="PANTHER" id="PTHR43877">
    <property type="entry name" value="AMINOALKYLPHOSPHONATE N-ACETYLTRANSFERASE-RELATED-RELATED"/>
    <property type="match status" value="1"/>
</dbReference>
<evidence type="ECO:0000259" key="3">
    <source>
        <dbReference type="PROSITE" id="PS51186"/>
    </source>
</evidence>
<protein>
    <submittedName>
        <fullName evidence="4">GNAT family N-acetyltransferase</fullName>
    </submittedName>
</protein>